<evidence type="ECO:0000256" key="1">
    <source>
        <dbReference type="SAM" id="Phobius"/>
    </source>
</evidence>
<dbReference type="RefSeq" id="WP_213168342.1">
    <property type="nucleotide sequence ID" value="NZ_CP058559.1"/>
</dbReference>
<name>A0A7G9W792_ALKCA</name>
<feature type="transmembrane region" description="Helical" evidence="1">
    <location>
        <begin position="6"/>
        <end position="27"/>
    </location>
</feature>
<dbReference type="KEGG" id="acae:HYG86_07050"/>
<keyword evidence="1" id="KW-1133">Transmembrane helix</keyword>
<protein>
    <recommendedName>
        <fullName evidence="2">DUF6754 domain-containing protein</fullName>
    </recommendedName>
</protein>
<dbReference type="Pfam" id="PF20539">
    <property type="entry name" value="DUF6754"/>
    <property type="match status" value="1"/>
</dbReference>
<keyword evidence="1" id="KW-0472">Membrane</keyword>
<evidence type="ECO:0000259" key="2">
    <source>
        <dbReference type="Pfam" id="PF20539"/>
    </source>
</evidence>
<evidence type="ECO:0000313" key="3">
    <source>
        <dbReference type="EMBL" id="QNO14554.1"/>
    </source>
</evidence>
<gene>
    <name evidence="3" type="ORF">HYG86_07050</name>
</gene>
<accession>A0A7G9W792</accession>
<dbReference type="EMBL" id="CP058559">
    <property type="protein sequence ID" value="QNO14554.1"/>
    <property type="molecule type" value="Genomic_DNA"/>
</dbReference>
<dbReference type="InterPro" id="IPR046642">
    <property type="entry name" value="DUF6754"/>
</dbReference>
<keyword evidence="4" id="KW-1185">Reference proteome</keyword>
<proteinExistence type="predicted"/>
<dbReference type="AlphaFoldDB" id="A0A7G9W792"/>
<dbReference type="Proteomes" id="UP000516160">
    <property type="component" value="Chromosome"/>
</dbReference>
<organism evidence="3 4">
    <name type="scientific">Alkalicella caledoniensis</name>
    <dbReference type="NCBI Taxonomy" id="2731377"/>
    <lineage>
        <taxon>Bacteria</taxon>
        <taxon>Bacillati</taxon>
        <taxon>Bacillota</taxon>
        <taxon>Clostridia</taxon>
        <taxon>Eubacteriales</taxon>
        <taxon>Proteinivoracaceae</taxon>
        <taxon>Alkalicella</taxon>
    </lineage>
</organism>
<keyword evidence="1" id="KW-0812">Transmembrane</keyword>
<sequence length="265" mass="28652">MSDFIIMSRLILFVLTIGFSLSMIIIIKNAKKGKKPFIRKINGLEAIDEAVGRATEMGRPVHFSPGIASLSEEQAAQSLAGLSVLGYVAKLTAKYDTTLITTIRIPEMLPIAEEVVKQSYVTEGKPDAYNPNNIRFLSNEQFAYAAGCLGIMTREKVATNIMMGAFWAESLIFAEGGFAAGSIQVAGTANYHQIPFFIAACDYTLIGEELFAAGAYLSEDPLLLGSIAVQDIGKALAIILIAIGSITTQFEWTVITDFISKYSAL</sequence>
<reference evidence="3 4" key="1">
    <citation type="submission" date="2020-07" db="EMBL/GenBank/DDBJ databases">
        <title>Alkalicella. sp. LB2 genome.</title>
        <authorList>
            <person name="Postec A."/>
            <person name="Quemeneur M."/>
        </authorList>
    </citation>
    <scope>NUCLEOTIDE SEQUENCE [LARGE SCALE GENOMIC DNA]</scope>
    <source>
        <strain evidence="3 4">LB2</strain>
    </source>
</reference>
<feature type="domain" description="DUF6754" evidence="2">
    <location>
        <begin position="4"/>
        <end position="257"/>
    </location>
</feature>
<evidence type="ECO:0000313" key="4">
    <source>
        <dbReference type="Proteomes" id="UP000516160"/>
    </source>
</evidence>